<evidence type="ECO:0000259" key="12">
    <source>
        <dbReference type="SMART" id="SM01408"/>
    </source>
</evidence>
<dbReference type="GO" id="GO:0006355">
    <property type="term" value="P:regulation of DNA-templated transcription"/>
    <property type="evidence" value="ECO:0007669"/>
    <property type="project" value="TreeGrafter"/>
</dbReference>
<feature type="binding site" evidence="9">
    <location>
        <position position="683"/>
    </location>
    <ligand>
        <name>Zn(2+)</name>
        <dbReference type="ChEBI" id="CHEBI:29105"/>
        <label>2</label>
    </ligand>
</feature>
<feature type="region of interest" description="Disordered" evidence="10">
    <location>
        <begin position="244"/>
        <end position="263"/>
    </location>
</feature>
<dbReference type="OrthoDB" id="5411773at2759"/>
<evidence type="ECO:0000256" key="6">
    <source>
        <dbReference type="ARBA" id="ARBA00022853"/>
    </source>
</evidence>
<dbReference type="InterPro" id="IPR024610">
    <property type="entry name" value="ING_N_histone-binding"/>
</dbReference>
<dbReference type="InterPro" id="IPR011011">
    <property type="entry name" value="Znf_FYVE_PHD"/>
</dbReference>
<accession>A0A8E2FBK4</accession>
<feature type="compositionally biased region" description="Low complexity" evidence="10">
    <location>
        <begin position="442"/>
        <end position="460"/>
    </location>
</feature>
<reference evidence="13 14" key="1">
    <citation type="journal article" date="2016" name="Nat. Commun.">
        <title>Ectomycorrhizal ecology is imprinted in the genome of the dominant symbiotic fungus Cenococcum geophilum.</title>
        <authorList>
            <consortium name="DOE Joint Genome Institute"/>
            <person name="Peter M."/>
            <person name="Kohler A."/>
            <person name="Ohm R.A."/>
            <person name="Kuo A."/>
            <person name="Krutzmann J."/>
            <person name="Morin E."/>
            <person name="Arend M."/>
            <person name="Barry K.W."/>
            <person name="Binder M."/>
            <person name="Choi C."/>
            <person name="Clum A."/>
            <person name="Copeland A."/>
            <person name="Grisel N."/>
            <person name="Haridas S."/>
            <person name="Kipfer T."/>
            <person name="LaButti K."/>
            <person name="Lindquist E."/>
            <person name="Lipzen A."/>
            <person name="Maire R."/>
            <person name="Meier B."/>
            <person name="Mihaltcheva S."/>
            <person name="Molinier V."/>
            <person name="Murat C."/>
            <person name="Poggeler S."/>
            <person name="Quandt C.A."/>
            <person name="Sperisen C."/>
            <person name="Tritt A."/>
            <person name="Tisserant E."/>
            <person name="Crous P.W."/>
            <person name="Henrissat B."/>
            <person name="Nehls U."/>
            <person name="Egli S."/>
            <person name="Spatafora J.W."/>
            <person name="Grigoriev I.V."/>
            <person name="Martin F.M."/>
        </authorList>
    </citation>
    <scope>NUCLEOTIDE SEQUENCE [LARGE SCALE GENOMIC DNA]</scope>
    <source>
        <strain evidence="13 14">CBS 207.34</strain>
    </source>
</reference>
<dbReference type="SUPFAM" id="SSF57903">
    <property type="entry name" value="FYVE/PHD zinc finger"/>
    <property type="match status" value="1"/>
</dbReference>
<dbReference type="Gene3D" id="3.30.40.10">
    <property type="entry name" value="Zinc/RING finger domain, C3HC4 (zinc finger)"/>
    <property type="match status" value="1"/>
</dbReference>
<feature type="site" description="Histone H3K4me3 binding" evidence="8">
    <location>
        <position position="640"/>
    </location>
</feature>
<dbReference type="SMART" id="SM00249">
    <property type="entry name" value="PHD"/>
    <property type="match status" value="1"/>
</dbReference>
<name>A0A8E2FBK4_9PEZI</name>
<dbReference type="GO" id="GO:0033698">
    <property type="term" value="C:Rpd3L complex"/>
    <property type="evidence" value="ECO:0007669"/>
    <property type="project" value="TreeGrafter"/>
</dbReference>
<feature type="region of interest" description="Disordered" evidence="10">
    <location>
        <begin position="1"/>
        <end position="27"/>
    </location>
</feature>
<keyword evidence="5 9" id="KW-0862">Zinc</keyword>
<feature type="site" description="Histone H3K4me3 binding" evidence="8">
    <location>
        <position position="663"/>
    </location>
</feature>
<evidence type="ECO:0000256" key="4">
    <source>
        <dbReference type="ARBA" id="ARBA00022771"/>
    </source>
</evidence>
<feature type="binding site" evidence="9">
    <location>
        <position position="687"/>
    </location>
    <ligand>
        <name>Zn(2+)</name>
        <dbReference type="ChEBI" id="CHEBI:29105"/>
        <label>2</label>
    </ligand>
</feature>
<feature type="region of interest" description="Disordered" evidence="10">
    <location>
        <begin position="438"/>
        <end position="637"/>
    </location>
</feature>
<dbReference type="InterPro" id="IPR028651">
    <property type="entry name" value="ING_fam"/>
</dbReference>
<proteinExistence type="inferred from homology"/>
<dbReference type="PANTHER" id="PTHR10333:SF42">
    <property type="entry name" value="INHIBITOR OF GROWTH PROTEIN 5"/>
    <property type="match status" value="1"/>
</dbReference>
<protein>
    <recommendedName>
        <fullName evidence="15">Chromatin modification-related protein</fullName>
    </recommendedName>
</protein>
<evidence type="ECO:0008006" key="15">
    <source>
        <dbReference type="Google" id="ProtNLM"/>
    </source>
</evidence>
<comment type="subcellular location">
    <subcellularLocation>
        <location evidence="1">Nucleus</location>
    </subcellularLocation>
</comment>
<feature type="region of interest" description="Disordered" evidence="10">
    <location>
        <begin position="372"/>
        <end position="424"/>
    </location>
</feature>
<evidence type="ECO:0000313" key="13">
    <source>
        <dbReference type="EMBL" id="OCL13815.1"/>
    </source>
</evidence>
<dbReference type="EMBL" id="KV748667">
    <property type="protein sequence ID" value="OCL13815.1"/>
    <property type="molecule type" value="Genomic_DNA"/>
</dbReference>
<organism evidence="13 14">
    <name type="scientific">Glonium stellatum</name>
    <dbReference type="NCBI Taxonomy" id="574774"/>
    <lineage>
        <taxon>Eukaryota</taxon>
        <taxon>Fungi</taxon>
        <taxon>Dikarya</taxon>
        <taxon>Ascomycota</taxon>
        <taxon>Pezizomycotina</taxon>
        <taxon>Dothideomycetes</taxon>
        <taxon>Pleosporomycetidae</taxon>
        <taxon>Gloniales</taxon>
        <taxon>Gloniaceae</taxon>
        <taxon>Glonium</taxon>
    </lineage>
</organism>
<evidence type="ECO:0000256" key="10">
    <source>
        <dbReference type="SAM" id="MobiDB-lite"/>
    </source>
</evidence>
<feature type="compositionally biased region" description="Basic and acidic residues" evidence="10">
    <location>
        <begin position="300"/>
        <end position="311"/>
    </location>
</feature>
<evidence type="ECO:0000256" key="9">
    <source>
        <dbReference type="PIRSR" id="PIRSR628651-51"/>
    </source>
</evidence>
<dbReference type="FunFam" id="3.30.40.10:FF:000569">
    <property type="entry name" value="Chromatin modification-related protein"/>
    <property type="match status" value="1"/>
</dbReference>
<evidence type="ECO:0000256" key="1">
    <source>
        <dbReference type="ARBA" id="ARBA00004123"/>
    </source>
</evidence>
<dbReference type="Proteomes" id="UP000250140">
    <property type="component" value="Unassembled WGS sequence"/>
</dbReference>
<feature type="compositionally biased region" description="Polar residues" evidence="10">
    <location>
        <begin position="573"/>
        <end position="594"/>
    </location>
</feature>
<keyword evidence="6" id="KW-0156">Chromatin regulator</keyword>
<feature type="site" description="Histone H3K4me3 binding" evidence="8">
    <location>
        <position position="655"/>
    </location>
</feature>
<dbReference type="GO" id="GO:0070210">
    <property type="term" value="C:Rpd3L-Expanded complex"/>
    <property type="evidence" value="ECO:0007669"/>
    <property type="project" value="TreeGrafter"/>
</dbReference>
<feature type="compositionally biased region" description="Polar residues" evidence="10">
    <location>
        <begin position="548"/>
        <end position="559"/>
    </location>
</feature>
<feature type="compositionally biased region" description="Low complexity" evidence="10">
    <location>
        <begin position="468"/>
        <end position="480"/>
    </location>
</feature>
<dbReference type="InterPro" id="IPR001965">
    <property type="entry name" value="Znf_PHD"/>
</dbReference>
<keyword evidence="4" id="KW-0863">Zinc-finger</keyword>
<evidence type="ECO:0000256" key="3">
    <source>
        <dbReference type="ARBA" id="ARBA00022723"/>
    </source>
</evidence>
<dbReference type="GO" id="GO:0008270">
    <property type="term" value="F:zinc ion binding"/>
    <property type="evidence" value="ECO:0007669"/>
    <property type="project" value="UniProtKB-KW"/>
</dbReference>
<evidence type="ECO:0000259" key="11">
    <source>
        <dbReference type="SMART" id="SM00249"/>
    </source>
</evidence>
<dbReference type="AlphaFoldDB" id="A0A8E2FBK4"/>
<dbReference type="CDD" id="cd15505">
    <property type="entry name" value="PHD_ING"/>
    <property type="match status" value="1"/>
</dbReference>
<evidence type="ECO:0000256" key="5">
    <source>
        <dbReference type="ARBA" id="ARBA00022833"/>
    </source>
</evidence>
<evidence type="ECO:0000256" key="2">
    <source>
        <dbReference type="ARBA" id="ARBA00010210"/>
    </source>
</evidence>
<dbReference type="SMART" id="SM01408">
    <property type="entry name" value="ING"/>
    <property type="match status" value="1"/>
</dbReference>
<gene>
    <name evidence="13" type="ORF">AOQ84DRAFT_224210</name>
</gene>
<comment type="similarity">
    <text evidence="2">Belongs to the ING family.</text>
</comment>
<feature type="site" description="Histone H3K4me3 binding" evidence="8">
    <location>
        <position position="651"/>
    </location>
</feature>
<sequence>MPPGVVSRTVMAAPPPDRRQSTRQARTSIARPANYYARSFAGRLAALGGMEQTPPAINNTPGFLPALTHFTDSVDAFPKELIKHFSMFKEVEAKIHDPEQVLEMVLEEIARQPVPTLSQRRTALQTQPGLTRDNSMNGSVNGSIQQDNVSRHQQLSVELYPDNFNTLLPEEQADLRRRQLFFRLRVVIASMLPTLDEKLVVLTSAKTTKDKGLGRMNTSYPHLDDEISEEARYGSLNHWAYADKEEKKKGGTTSERSRREVASANNLAAAAAAVHEGEAAALRSEARREAMMANKRSRNQHLDSDFDDRPAKKPQTKARKVAAEPPPASEPKTYGLGISGNGIAQPNKRKKTEKATAAPPVMERTVSAVLNTAGAGGRSGVSPRETPSVEVVKKKAKAAPVPAQVRKRSTAIGVPSPPLASSPLTSTFAASRENIAAVQRPQSSRARQNSNANSVNSAVQETSRGRPSSSQSNLPTNSSNAIQELEQAAAVSRAPPPVKESYATNDAPEGPLNGSYESAPFKREDPDVQETETPELDPPPPLPITTRAGRTSKTATPIGSSFPEVPMVRSRSTRAANNGGSHASSETAGSGSQAKRSHKKGASTTQASIPAPTIEPDDEGSSPAAELSDEVGEDGDEPRYCYCNEVSYGDMVACDNDRCPREWFHLGCVNMDKAPNARTKWFCSDECKENYNTRKDKKSRPGSRQ</sequence>
<feature type="binding site" evidence="9">
    <location>
        <position position="665"/>
    </location>
    <ligand>
        <name>Zn(2+)</name>
        <dbReference type="ChEBI" id="CHEBI:29105"/>
        <label>1</label>
    </ligand>
</feature>
<evidence type="ECO:0000256" key="7">
    <source>
        <dbReference type="ARBA" id="ARBA00023242"/>
    </source>
</evidence>
<feature type="compositionally biased region" description="Basic and acidic residues" evidence="10">
    <location>
        <begin position="244"/>
        <end position="261"/>
    </location>
</feature>
<feature type="binding site" evidence="9">
    <location>
        <position position="654"/>
    </location>
    <ligand>
        <name>Zn(2+)</name>
        <dbReference type="ChEBI" id="CHEBI:29105"/>
        <label>2</label>
    </ligand>
</feature>
<feature type="compositionally biased region" description="Acidic residues" evidence="10">
    <location>
        <begin position="627"/>
        <end position="636"/>
    </location>
</feature>
<feature type="region of interest" description="Disordered" evidence="10">
    <location>
        <begin position="291"/>
        <end position="359"/>
    </location>
</feature>
<keyword evidence="14" id="KW-1185">Reference proteome</keyword>
<evidence type="ECO:0000313" key="14">
    <source>
        <dbReference type="Proteomes" id="UP000250140"/>
    </source>
</evidence>
<dbReference type="GO" id="GO:0006325">
    <property type="term" value="P:chromatin organization"/>
    <property type="evidence" value="ECO:0007669"/>
    <property type="project" value="UniProtKB-KW"/>
</dbReference>
<keyword evidence="3 9" id="KW-0479">Metal-binding</keyword>
<keyword evidence="7" id="KW-0539">Nucleus</keyword>
<feature type="domain" description="Inhibitor of growth protein N-terminal histone-binding" evidence="12">
    <location>
        <begin position="66"/>
        <end position="223"/>
    </location>
</feature>
<feature type="binding site" evidence="9">
    <location>
        <position position="643"/>
    </location>
    <ligand>
        <name>Zn(2+)</name>
        <dbReference type="ChEBI" id="CHEBI:29105"/>
        <label>1</label>
    </ligand>
</feature>
<feature type="binding site" evidence="9">
    <location>
        <position position="668"/>
    </location>
    <ligand>
        <name>Zn(2+)</name>
        <dbReference type="ChEBI" id="CHEBI:29105"/>
        <label>1</label>
    </ligand>
</feature>
<feature type="binding site" evidence="9">
    <location>
        <position position="659"/>
    </location>
    <ligand>
        <name>Zn(2+)</name>
        <dbReference type="ChEBI" id="CHEBI:29105"/>
        <label>2</label>
    </ligand>
</feature>
<dbReference type="PANTHER" id="PTHR10333">
    <property type="entry name" value="INHIBITOR OF GROWTH PROTEIN"/>
    <property type="match status" value="1"/>
</dbReference>
<evidence type="ECO:0000256" key="8">
    <source>
        <dbReference type="PIRSR" id="PIRSR628651-50"/>
    </source>
</evidence>
<feature type="domain" description="Zinc finger PHD-type" evidence="11">
    <location>
        <begin position="640"/>
        <end position="687"/>
    </location>
</feature>
<dbReference type="InterPro" id="IPR013083">
    <property type="entry name" value="Znf_RING/FYVE/PHD"/>
</dbReference>
<feature type="binding site" evidence="9">
    <location>
        <position position="641"/>
    </location>
    <ligand>
        <name>Zn(2+)</name>
        <dbReference type="ChEBI" id="CHEBI:29105"/>
        <label>1</label>
    </ligand>
</feature>